<protein>
    <submittedName>
        <fullName evidence="5">(rape) hypothetical protein</fullName>
    </submittedName>
</protein>
<keyword evidence="1" id="KW-0677">Repeat</keyword>
<evidence type="ECO:0000259" key="4">
    <source>
        <dbReference type="PROSITE" id="PS50102"/>
    </source>
</evidence>
<dbReference type="InterPro" id="IPR012340">
    <property type="entry name" value="NA-bd_OB-fold"/>
</dbReference>
<dbReference type="AlphaFoldDB" id="A0A816KS42"/>
<dbReference type="InterPro" id="IPR035979">
    <property type="entry name" value="RBD_domain_sf"/>
</dbReference>
<evidence type="ECO:0000256" key="1">
    <source>
        <dbReference type="ARBA" id="ARBA00022737"/>
    </source>
</evidence>
<dbReference type="PANTHER" id="PTHR48032:SF1">
    <property type="entry name" value="RNA-BINDING (RRM_RBD_RNP MOTIFS) FAMILY PROTEIN"/>
    <property type="match status" value="1"/>
</dbReference>
<reference evidence="5" key="1">
    <citation type="submission" date="2021-01" db="EMBL/GenBank/DDBJ databases">
        <authorList>
            <consortium name="Genoscope - CEA"/>
            <person name="William W."/>
        </authorList>
    </citation>
    <scope>NUCLEOTIDE SEQUENCE</scope>
</reference>
<dbReference type="SMART" id="SM00360">
    <property type="entry name" value="RRM"/>
    <property type="match status" value="2"/>
</dbReference>
<evidence type="ECO:0000256" key="3">
    <source>
        <dbReference type="PROSITE-ProRule" id="PRU00176"/>
    </source>
</evidence>
<name>A0A816KS42_BRANA</name>
<dbReference type="GO" id="GO:0003723">
    <property type="term" value="F:RNA binding"/>
    <property type="evidence" value="ECO:0007669"/>
    <property type="project" value="UniProtKB-UniRule"/>
</dbReference>
<proteinExistence type="predicted"/>
<dbReference type="Pfam" id="PF00076">
    <property type="entry name" value="RRM_1"/>
    <property type="match status" value="2"/>
</dbReference>
<evidence type="ECO:0000256" key="2">
    <source>
        <dbReference type="ARBA" id="ARBA00022884"/>
    </source>
</evidence>
<dbReference type="PROSITE" id="PS50102">
    <property type="entry name" value="RRM"/>
    <property type="match status" value="2"/>
</dbReference>
<dbReference type="FunFam" id="3.30.70.330:FF:000051">
    <property type="entry name" value="Heterogeneous nuclear ribonucleoprotein 1"/>
    <property type="match status" value="1"/>
</dbReference>
<feature type="domain" description="RRM" evidence="4">
    <location>
        <begin position="472"/>
        <end position="549"/>
    </location>
</feature>
<dbReference type="InterPro" id="IPR000504">
    <property type="entry name" value="RRM_dom"/>
</dbReference>
<feature type="domain" description="RRM" evidence="4">
    <location>
        <begin position="371"/>
        <end position="459"/>
    </location>
</feature>
<dbReference type="CDD" id="cd12325">
    <property type="entry name" value="RRM1_hnRNPA_hnRNPD_like"/>
    <property type="match status" value="1"/>
</dbReference>
<organism evidence="5">
    <name type="scientific">Brassica napus</name>
    <name type="common">Rape</name>
    <dbReference type="NCBI Taxonomy" id="3708"/>
    <lineage>
        <taxon>Eukaryota</taxon>
        <taxon>Viridiplantae</taxon>
        <taxon>Streptophyta</taxon>
        <taxon>Embryophyta</taxon>
        <taxon>Tracheophyta</taxon>
        <taxon>Spermatophyta</taxon>
        <taxon>Magnoliopsida</taxon>
        <taxon>eudicotyledons</taxon>
        <taxon>Gunneridae</taxon>
        <taxon>Pentapetalae</taxon>
        <taxon>rosids</taxon>
        <taxon>malvids</taxon>
        <taxon>Brassicales</taxon>
        <taxon>Brassicaceae</taxon>
        <taxon>Brassiceae</taxon>
        <taxon>Brassica</taxon>
    </lineage>
</organism>
<keyword evidence="2 3" id="KW-0694">RNA-binding</keyword>
<evidence type="ECO:0000313" key="5">
    <source>
        <dbReference type="EMBL" id="CAF1919626.1"/>
    </source>
</evidence>
<dbReference type="CDD" id="cd12330">
    <property type="entry name" value="RRM2_Hrp1p"/>
    <property type="match status" value="1"/>
</dbReference>
<dbReference type="InterPro" id="IPR012677">
    <property type="entry name" value="Nucleotide-bd_a/b_plait_sf"/>
</dbReference>
<dbReference type="Gene3D" id="2.40.50.140">
    <property type="entry name" value="Nucleic acid-binding proteins"/>
    <property type="match status" value="1"/>
</dbReference>
<dbReference type="SUPFAM" id="SSF54928">
    <property type="entry name" value="RNA-binding domain, RBD"/>
    <property type="match status" value="2"/>
</dbReference>
<dbReference type="Gene3D" id="3.30.70.330">
    <property type="match status" value="2"/>
</dbReference>
<dbReference type="EMBL" id="HG994366">
    <property type="protein sequence ID" value="CAF1919626.1"/>
    <property type="molecule type" value="Genomic_DNA"/>
</dbReference>
<dbReference type="Proteomes" id="UP001295469">
    <property type="component" value="Chromosome C02"/>
</dbReference>
<accession>A0A816KS42</accession>
<sequence length="912" mass="99074">MANSRIFFSDLKTGGCSSVVDARLLRFWEARNVKRGGEIMWVDLYSLSSFDVARCAQNFRLTDSPLLIRFNDNSEFDEITKPISPLSKEGFRFRNQAELVGLANTNTQLPDIVGEITVVKSIVSELPEDKNCVMATIKMENDVSVTLSLFDSQVVALHKNLEDMHVDPKVIVATNINPKMVGGRLFLNATSETHIYFDRETSAGETCFYKDTGLLSVAPLLRAYAEVENVTMAELKFFIIMASSQEIDFLCPGRVSRVDTYKGWCYVACSKYSSKLHRSASAFECVSCSNSHAVGALRSRVTSIGGKHLPKVHEAIAQSSKFGMDMKASSLCAIESRIVGRSVLRIRSRPSSSFSSTHPSLFSKRMEMESCKLFIGGISWETTEDRLREYFQSFGEVLEAVIMKDRATGRARGFGFLVFSDPIVAERVVFLRHVIDGKLVEAKKAVPRDDHVVLNKSYNTSLQGSPGPANSKKIFVGGLASSVTEAEFKKYFAQFGVITDVVVMYDHRTQRPRGFGFISFESEDAVDKVLQRTFHELNGKMVEVKLAVPKEMALNPIRNQMNVNSFGSSRISALLMNEYTQGFSPSPISGYGVKPEVRYSPGLGNRGGGFSPFGHGYGIELNFEPDQSQNFGSGSSAGFGRPLSPGYAPSLGRYGSQIESGGAGNGPVLNAATKNHLWGNGGGLGYMSNSPISRSSFNGMSSLGSIGDNSRRNSYRSEGGGGLGLEAMRGGHVGGYSSGSSSLETDSLYSDSAWLSLPAKAEERMGAFDFMSRGPAGYINRQPNGAKMAGRLSGVASRIMGGNGVVARSAASSLRQRAGMGLPVGKHIVPDKPLSVNDELMWDNGTAFPEPCIDRIADTVGKYEALGWLCGGLSFFAALGMLAVLNDKASKVPFSPRVYPYDNLRVELGGEP</sequence>
<dbReference type="PANTHER" id="PTHR48032">
    <property type="entry name" value="RNA-BINDING PROTEIN MUSASHI HOMOLOG RBP6"/>
    <property type="match status" value="1"/>
</dbReference>
<gene>
    <name evidence="5" type="ORF">DARMORV10_C02P48770.1</name>
</gene>
<dbReference type="FunFam" id="3.30.70.330:FF:000102">
    <property type="entry name" value="Heterogeneous nuclear ribonucleoprotein 1"/>
    <property type="match status" value="1"/>
</dbReference>